<feature type="region of interest" description="Disordered" evidence="2">
    <location>
        <begin position="233"/>
        <end position="278"/>
    </location>
</feature>
<gene>
    <name evidence="3" type="ORF">G4V39_04140</name>
</gene>
<protein>
    <submittedName>
        <fullName evidence="3">Uncharacterized protein</fullName>
    </submittedName>
</protein>
<proteinExistence type="inferred from homology"/>
<dbReference type="AlphaFoldDB" id="A0A6G7PVD0"/>
<keyword evidence="4" id="KW-1185">Reference proteome</keyword>
<evidence type="ECO:0000256" key="2">
    <source>
        <dbReference type="SAM" id="MobiDB-lite"/>
    </source>
</evidence>
<evidence type="ECO:0000313" key="4">
    <source>
        <dbReference type="Proteomes" id="UP000502179"/>
    </source>
</evidence>
<dbReference type="RefSeq" id="WP_166031735.1">
    <property type="nucleotide sequence ID" value="NZ_CP048877.1"/>
</dbReference>
<organism evidence="3 4">
    <name type="scientific">Thermosulfuriphilus ammonigenes</name>
    <dbReference type="NCBI Taxonomy" id="1936021"/>
    <lineage>
        <taxon>Bacteria</taxon>
        <taxon>Pseudomonadati</taxon>
        <taxon>Thermodesulfobacteriota</taxon>
        <taxon>Thermodesulfobacteria</taxon>
        <taxon>Thermodesulfobacteriales</taxon>
        <taxon>Thermodesulfobacteriaceae</taxon>
        <taxon>Thermosulfuriphilus</taxon>
    </lineage>
</organism>
<dbReference type="PANTHER" id="PTHR30332:SF17">
    <property type="entry name" value="TYPE IV PILIATION SYSTEM PROTEIN DR_0774-RELATED"/>
    <property type="match status" value="1"/>
</dbReference>
<accession>A0A6G7PVD0</accession>
<reference evidence="3 4" key="1">
    <citation type="submission" date="2020-02" db="EMBL/GenBank/DDBJ databases">
        <title>Genome analysis of Thermosulfuriphilus ammonigenes ST65T, an anaerobic thermophilic chemolithoautotrophic bacterium isolated from a deep-sea hydrothermal vent.</title>
        <authorList>
            <person name="Slobodkina G."/>
            <person name="Allioux M."/>
            <person name="Merkel A."/>
            <person name="Alain K."/>
            <person name="Jebbar M."/>
            <person name="Slobodkin A."/>
        </authorList>
    </citation>
    <scope>NUCLEOTIDE SEQUENCE [LARGE SCALE GENOMIC DNA]</scope>
    <source>
        <strain evidence="3 4">ST65</strain>
    </source>
</reference>
<dbReference type="Pfam" id="PF00263">
    <property type="entry name" value="Secretin"/>
    <property type="match status" value="1"/>
</dbReference>
<evidence type="ECO:0000313" key="3">
    <source>
        <dbReference type="EMBL" id="QIJ71516.1"/>
    </source>
</evidence>
<dbReference type="KEGG" id="tav:G4V39_04140"/>
<dbReference type="GO" id="GO:0015627">
    <property type="term" value="C:type II protein secretion system complex"/>
    <property type="evidence" value="ECO:0007669"/>
    <property type="project" value="TreeGrafter"/>
</dbReference>
<dbReference type="EMBL" id="CP048877">
    <property type="protein sequence ID" value="QIJ71516.1"/>
    <property type="molecule type" value="Genomic_DNA"/>
</dbReference>
<dbReference type="Proteomes" id="UP000502179">
    <property type="component" value="Chromosome"/>
</dbReference>
<sequence length="593" mass="65412">MHRRVSWILVIWSLFFIWGCATTSPPVEEQSEITIPQIPKAKEAKKVKKEAAIPKKKQLSPALLETPHFMVKPLSVELKTGRPYTPVGAEIVSKGGRVPLRQVIKKLAELRDISVSWASDVDPNVLVDVHIRPEDDLYEAIGNVLRQHDYFYRLKGDTLIIKYKDTRSYYLAMPFLKESFNSSIGGDLLGAGGESAKDKMSSQLRLDVDSRDTIDFWNDLENNLLVILNGGTRPEQGETISQPPSEPVIPPGLGQGPSTPAGGQNQTQEEPQGPKTIHGKFGYFTIDRPIGLIRVTAPPRVLEEVERYLADLRKELYRQVVVEAKIIEVQLTQATATGINWDDVLHRVLEAAIYFGSEPVLKAIEGGAAAYTKVTGTNASETIETTQEYRSHIYPFKGVKFIREISLQPQTFSVILDALRAYGNVRVLANPKISLLNGHGATLTVGTNISYLKSVSSTTQADTGSVSYTSETDTVFSGVGMSVVANIVSDDEVILYIIPVTSVVEDIQLVEISQNQYVQLPIVRLRNLATFARVKDGELLVLGGLITREEQSRNSKVPGLGDAPVVGGLFRHKAKVKESRELVIVLQPHIVSM</sequence>
<feature type="compositionally biased region" description="Polar residues" evidence="2">
    <location>
        <begin position="256"/>
        <end position="270"/>
    </location>
</feature>
<name>A0A6G7PVD0_9BACT</name>
<dbReference type="InterPro" id="IPR050810">
    <property type="entry name" value="Bact_Secretion_Sys_Channel"/>
</dbReference>
<dbReference type="PANTHER" id="PTHR30332">
    <property type="entry name" value="PROBABLE GENERAL SECRETION PATHWAY PROTEIN D"/>
    <property type="match status" value="1"/>
</dbReference>
<evidence type="ECO:0000256" key="1">
    <source>
        <dbReference type="RuleBase" id="RU004003"/>
    </source>
</evidence>
<dbReference type="PRINTS" id="PR00811">
    <property type="entry name" value="BCTERIALGSPD"/>
</dbReference>
<dbReference type="GO" id="GO:0009306">
    <property type="term" value="P:protein secretion"/>
    <property type="evidence" value="ECO:0007669"/>
    <property type="project" value="InterPro"/>
</dbReference>
<comment type="similarity">
    <text evidence="1">Belongs to the bacterial secretin family.</text>
</comment>
<dbReference type="InterPro" id="IPR004846">
    <property type="entry name" value="T2SS/T3SS_dom"/>
</dbReference>
<dbReference type="InterPro" id="IPR001775">
    <property type="entry name" value="GspD/PilQ"/>
</dbReference>